<dbReference type="PANTHER" id="PTHR42957:SF2">
    <property type="entry name" value="HELICASE HERA CENTRAL DOMAIN-CONTAINING PROTEIN"/>
    <property type="match status" value="1"/>
</dbReference>
<dbReference type="RefSeq" id="WP_153027943.1">
    <property type="nucleotide sequence ID" value="NZ_WIAO01000062.1"/>
</dbReference>
<dbReference type="InterPro" id="IPR003593">
    <property type="entry name" value="AAA+_ATPase"/>
</dbReference>
<dbReference type="SUPFAM" id="SSF52540">
    <property type="entry name" value="P-loop containing nucleoside triphosphate hydrolases"/>
    <property type="match status" value="2"/>
</dbReference>
<dbReference type="SMART" id="SM00382">
    <property type="entry name" value="AAA"/>
    <property type="match status" value="2"/>
</dbReference>
<dbReference type="InterPro" id="IPR002789">
    <property type="entry name" value="HerA_central"/>
</dbReference>
<dbReference type="Proteomes" id="UP000477750">
    <property type="component" value="Unassembled WGS sequence"/>
</dbReference>
<sequence length="1010" mass="110456">MSLDPSLRRALEALLKLDLTVQFTDVWKDADVNVELHNHDAAQELRRSLEEAEQLRHTKALGLVVHGEAGSGKTHLVREGRMALERGGGLFVQMDVNRDEDFATAALLSFVFSLTEGTGKDGQQVQLLLKKLLENAELADEHRWGIKDYYPTPEAVDAVVAAVHAEFGYLDGTARDVVRALCLLSSRNPADLGIAEDWLSCREEVGTGRRERWGIHPATRRPREVLLALTKVVSLVGPVLFCIDQIDEIVQKADLNTAGVSPHGDLDAQLSNLAMGLMDFIEQSRRTLTVVSCLPGSWSRLEAATLQSVPGRFWSPRALDEHLTGDAARAIIARHVEARLADVKFKAPWAGWPAAPEAFNQKLLNTPRQILRSVQDHARRCLDQDDFEPLRSLVPDAGVGPVREPESVAARFEQILREVDVASALSHEHEDTDLPPLLVAGFRAYATETGTPMNVHPLRKPKFNGIHAVLRQDDRRWCLRGVAQGRGVAFKARLNWLFEQSGAEQDLDAVAVALRTRPWELTETAQQNLLELQKRGLRVIDLDPGELRVCAALKQLEAERHPEYETWLCATRPMSGTALVRNIFDEQGGEPPPPGPETLPMPHPLPLGGFEDGTPASVDLERLRKHVAVFAGSGSGKTVVLRRLIEECALQGVSSIVLDPNNDLARLGEPWPSPPAAWSLGDAEKAAAYFADTEVVVWTPRLAKGRPVSFQPLPDFGAVIDDEDEFESALDSAVAALAPRAKVAGNTDRHEQARAVIRQGLMHYARNGGDGLEGFLQLLADFPDDVVNLSKATEIAHKVAETLRASQINDPLFGGDGAPLDPGELLKPSRGKRARVSVVSLIGLPDAAQRQGFVNQLQMGLFAWIKRHPAGDRPLGGLFVMDEAQTFAPSGAMTPCTGSTLALASQARKYGLGLVFATQAPRGVHNQVVGNCATQFVGFLNHPTQVAAVKDMVDAKQAKDLQVTELVAGDFYLKTEGRPHRRVTTPMCLSHHPKSALTPEEVVSLARREH</sequence>
<dbReference type="Gene3D" id="3.40.50.300">
    <property type="entry name" value="P-loop containing nucleotide triphosphate hydrolases"/>
    <property type="match status" value="2"/>
</dbReference>
<comment type="caution">
    <text evidence="2">The sequence shown here is derived from an EMBL/GenBank/DDBJ whole genome shotgun (WGS) entry which is preliminary data.</text>
</comment>
<evidence type="ECO:0000313" key="2">
    <source>
        <dbReference type="EMBL" id="MQM28863.1"/>
    </source>
</evidence>
<evidence type="ECO:0000259" key="1">
    <source>
        <dbReference type="SMART" id="SM00382"/>
    </source>
</evidence>
<dbReference type="AlphaFoldDB" id="A0A6L5GHJ5"/>
<feature type="domain" description="AAA+ ATPase" evidence="1">
    <location>
        <begin position="623"/>
        <end position="940"/>
    </location>
</feature>
<accession>A0A6L5GHJ5</accession>
<name>A0A6L5GHJ5_9ACTN</name>
<evidence type="ECO:0000313" key="3">
    <source>
        <dbReference type="Proteomes" id="UP000477750"/>
    </source>
</evidence>
<dbReference type="InterPro" id="IPR027417">
    <property type="entry name" value="P-loop_NTPase"/>
</dbReference>
<dbReference type="InterPro" id="IPR008571">
    <property type="entry name" value="HerA-like"/>
</dbReference>
<keyword evidence="3" id="KW-1185">Reference proteome</keyword>
<reference evidence="2 3" key="1">
    <citation type="submission" date="2019-10" db="EMBL/GenBank/DDBJ databases">
        <title>Glycomyces albidus sp. nov., a novel actinomycete isolated from rhizosphere soil of wheat (Triticum aestivum L.).</title>
        <authorList>
            <person name="Qian L."/>
        </authorList>
    </citation>
    <scope>NUCLEOTIDE SEQUENCE [LARGE SCALE GENOMIC DNA]</scope>
    <source>
        <strain evidence="2 3">NEAU-7082</strain>
    </source>
</reference>
<dbReference type="EMBL" id="WIAO01000062">
    <property type="protein sequence ID" value="MQM28863.1"/>
    <property type="molecule type" value="Genomic_DNA"/>
</dbReference>
<dbReference type="PANTHER" id="PTHR42957">
    <property type="entry name" value="HELICASE MJ1565-RELATED"/>
    <property type="match status" value="1"/>
</dbReference>
<protein>
    <submittedName>
        <fullName evidence="2">DUF87 domain-containing protein</fullName>
    </submittedName>
</protein>
<dbReference type="Pfam" id="PF01935">
    <property type="entry name" value="DUF87"/>
    <property type="match status" value="1"/>
</dbReference>
<gene>
    <name evidence="2" type="ORF">GFD30_25360</name>
</gene>
<proteinExistence type="predicted"/>
<feature type="domain" description="AAA+ ATPase" evidence="1">
    <location>
        <begin position="59"/>
        <end position="209"/>
    </location>
</feature>
<organism evidence="2 3">
    <name type="scientific">Glycomyces albidus</name>
    <dbReference type="NCBI Taxonomy" id="2656774"/>
    <lineage>
        <taxon>Bacteria</taxon>
        <taxon>Bacillati</taxon>
        <taxon>Actinomycetota</taxon>
        <taxon>Actinomycetes</taxon>
        <taxon>Glycomycetales</taxon>
        <taxon>Glycomycetaceae</taxon>
        <taxon>Glycomyces</taxon>
    </lineage>
</organism>